<dbReference type="Pfam" id="PF01210">
    <property type="entry name" value="NAD_Gly3P_dh_N"/>
    <property type="match status" value="1"/>
</dbReference>
<comment type="similarity">
    <text evidence="1">Belongs to the NAD-dependent glycerol-3-phosphate dehydrogenase family.</text>
</comment>
<protein>
    <submittedName>
        <fullName evidence="11">NAD(P)-binding domain-containing protein</fullName>
    </submittedName>
</protein>
<dbReference type="InterPro" id="IPR006109">
    <property type="entry name" value="G3P_DH_NAD-dep_C"/>
</dbReference>
<evidence type="ECO:0000256" key="3">
    <source>
        <dbReference type="ARBA" id="ARBA00022857"/>
    </source>
</evidence>
<keyword evidence="8" id="KW-1208">Phospholipid metabolism</keyword>
<keyword evidence="3" id="KW-0521">NADP</keyword>
<evidence type="ECO:0000256" key="2">
    <source>
        <dbReference type="ARBA" id="ARBA00022516"/>
    </source>
</evidence>
<dbReference type="InterPro" id="IPR036291">
    <property type="entry name" value="NAD(P)-bd_dom_sf"/>
</dbReference>
<feature type="domain" description="Glycerol-3-phosphate dehydrogenase NAD-dependent C-terminal" evidence="10">
    <location>
        <begin position="175"/>
        <end position="305"/>
    </location>
</feature>
<evidence type="ECO:0000256" key="6">
    <source>
        <dbReference type="ARBA" id="ARBA00023098"/>
    </source>
</evidence>
<feature type="domain" description="Glycerol-3-phosphate dehydrogenase NAD-dependent N-terminal" evidence="9">
    <location>
        <begin position="2"/>
        <end position="152"/>
    </location>
</feature>
<evidence type="ECO:0000256" key="8">
    <source>
        <dbReference type="ARBA" id="ARBA00023264"/>
    </source>
</evidence>
<keyword evidence="2" id="KW-0444">Lipid biosynthesis</keyword>
<dbReference type="InterPro" id="IPR006168">
    <property type="entry name" value="G3P_DH_NAD-dep"/>
</dbReference>
<dbReference type="InterPro" id="IPR008927">
    <property type="entry name" value="6-PGluconate_DH-like_C_sf"/>
</dbReference>
<evidence type="ECO:0000256" key="5">
    <source>
        <dbReference type="ARBA" id="ARBA00023027"/>
    </source>
</evidence>
<dbReference type="EMBL" id="JBAWSV010000001">
    <property type="protein sequence ID" value="MEI4828581.1"/>
    <property type="molecule type" value="Genomic_DNA"/>
</dbReference>
<dbReference type="InterPro" id="IPR013328">
    <property type="entry name" value="6PGD_dom2"/>
</dbReference>
<dbReference type="PANTHER" id="PTHR11728">
    <property type="entry name" value="GLYCEROL-3-PHOSPHATE DEHYDROGENASE"/>
    <property type="match status" value="1"/>
</dbReference>
<dbReference type="PROSITE" id="PS00957">
    <property type="entry name" value="NAD_G3PDH"/>
    <property type="match status" value="1"/>
</dbReference>
<keyword evidence="7" id="KW-0594">Phospholipid biosynthesis</keyword>
<proteinExistence type="inferred from homology"/>
<keyword evidence="5" id="KW-0520">NAD</keyword>
<dbReference type="Gene3D" id="3.40.50.720">
    <property type="entry name" value="NAD(P)-binding Rossmann-like Domain"/>
    <property type="match status" value="1"/>
</dbReference>
<keyword evidence="12" id="KW-1185">Reference proteome</keyword>
<evidence type="ECO:0000259" key="9">
    <source>
        <dbReference type="Pfam" id="PF01210"/>
    </source>
</evidence>
<evidence type="ECO:0000256" key="1">
    <source>
        <dbReference type="ARBA" id="ARBA00011009"/>
    </source>
</evidence>
<evidence type="ECO:0000256" key="4">
    <source>
        <dbReference type="ARBA" id="ARBA00023002"/>
    </source>
</evidence>
<accession>A0ABU8FRZ4</accession>
<evidence type="ECO:0000313" key="11">
    <source>
        <dbReference type="EMBL" id="MEI4828581.1"/>
    </source>
</evidence>
<dbReference type="SUPFAM" id="SSF51735">
    <property type="entry name" value="NAD(P)-binding Rossmann-fold domains"/>
    <property type="match status" value="1"/>
</dbReference>
<dbReference type="PANTHER" id="PTHR11728:SF1">
    <property type="entry name" value="GLYCEROL-3-PHOSPHATE DEHYDROGENASE [NAD(+)] 2, CHLOROPLASTIC"/>
    <property type="match status" value="1"/>
</dbReference>
<sequence length="319" mass="35596">MKISVLGNGRWGSFLAWYSSKIGHEVLIWGRGNSRNFHDLIKTRKNQYLTLQPEIKFTTSLNEAISHSDIVIISINSQYLRSLLKKVSKTNFYDKIFTLNMKGLEIDTGKRLTQIAKEELGVNLKVAAWVGPGHVQDFINGVPNCMVVSSDSPAITDFVISAFSSKLIRFYSNPDLIGTEIGAALKNVFGIAAGMLDGLNLTSLKGPLIARGPFEASRLIKYLGGNELSAYGLAHLGDYEATIFSKHSHNRTFGESFVTNKQFDYLAEGLSTLQSLNNMYIPEIELPIIESLNDIIIHKVDPLNTLNDLFMRPLKNEFY</sequence>
<comment type="caution">
    <text evidence="11">The sequence shown here is derived from an EMBL/GenBank/DDBJ whole genome shotgun (WGS) entry which is preliminary data.</text>
</comment>
<evidence type="ECO:0000259" key="10">
    <source>
        <dbReference type="Pfam" id="PF07479"/>
    </source>
</evidence>
<dbReference type="Proteomes" id="UP001367922">
    <property type="component" value="Unassembled WGS sequence"/>
</dbReference>
<dbReference type="InterPro" id="IPR011128">
    <property type="entry name" value="G3P_DH_NAD-dep_N"/>
</dbReference>
<keyword evidence="6" id="KW-0443">Lipid metabolism</keyword>
<name>A0ABU8FRZ4_9BACI</name>
<dbReference type="RefSeq" id="WP_336480955.1">
    <property type="nucleotide sequence ID" value="NZ_JBAWSV010000001.1"/>
</dbReference>
<reference evidence="11 12" key="1">
    <citation type="submission" date="2024-01" db="EMBL/GenBank/DDBJ databases">
        <title>Seven novel Bacillus-like species.</title>
        <authorList>
            <person name="Liu G."/>
        </authorList>
    </citation>
    <scope>NUCLEOTIDE SEQUENCE [LARGE SCALE GENOMIC DNA]</scope>
    <source>
        <strain evidence="11 12">FJAT-53711</strain>
    </source>
</reference>
<evidence type="ECO:0000313" key="12">
    <source>
        <dbReference type="Proteomes" id="UP001367922"/>
    </source>
</evidence>
<dbReference type="SUPFAM" id="SSF48179">
    <property type="entry name" value="6-phosphogluconate dehydrogenase C-terminal domain-like"/>
    <property type="match status" value="1"/>
</dbReference>
<organism evidence="11 12">
    <name type="scientific">Bacillus yunxiaonensis</name>
    <dbReference type="NCBI Taxonomy" id="3127665"/>
    <lineage>
        <taxon>Bacteria</taxon>
        <taxon>Bacillati</taxon>
        <taxon>Bacillota</taxon>
        <taxon>Bacilli</taxon>
        <taxon>Bacillales</taxon>
        <taxon>Bacillaceae</taxon>
        <taxon>Bacillus</taxon>
    </lineage>
</organism>
<gene>
    <name evidence="11" type="ORF">WAX78_03815</name>
</gene>
<evidence type="ECO:0000256" key="7">
    <source>
        <dbReference type="ARBA" id="ARBA00023209"/>
    </source>
</evidence>
<keyword evidence="4" id="KW-0560">Oxidoreductase</keyword>
<dbReference type="PIRSF" id="PIRSF000114">
    <property type="entry name" value="Glycerol-3-P_dh"/>
    <property type="match status" value="1"/>
</dbReference>
<dbReference type="Gene3D" id="1.10.1040.10">
    <property type="entry name" value="N-(1-d-carboxylethyl)-l-norvaline Dehydrogenase, domain 2"/>
    <property type="match status" value="1"/>
</dbReference>
<dbReference type="Pfam" id="PF07479">
    <property type="entry name" value="NAD_Gly3P_dh_C"/>
    <property type="match status" value="1"/>
</dbReference>